<dbReference type="NCBIfam" id="TIGR04265">
    <property type="entry name" value="bac_cardiolipin"/>
    <property type="match status" value="1"/>
</dbReference>
<evidence type="ECO:0000256" key="6">
    <source>
        <dbReference type="ARBA" id="ARBA00022737"/>
    </source>
</evidence>
<evidence type="ECO:0000256" key="9">
    <source>
        <dbReference type="ARBA" id="ARBA00023136"/>
    </source>
</evidence>
<accession>A0A7C9PMR3</accession>
<dbReference type="Gene3D" id="3.30.870.10">
    <property type="entry name" value="Endonuclease Chain A"/>
    <property type="match status" value="2"/>
</dbReference>
<keyword evidence="2" id="KW-1003">Cell membrane</keyword>
<comment type="subcellular location">
    <subcellularLocation>
        <location evidence="1">Cell membrane</location>
        <topology evidence="1">Multi-pass membrane protein</topology>
    </subcellularLocation>
</comment>
<evidence type="ECO:0000256" key="14">
    <source>
        <dbReference type="SAM" id="Phobius"/>
    </source>
</evidence>
<keyword evidence="4" id="KW-0808">Transferase</keyword>
<keyword evidence="6" id="KW-0677">Repeat</keyword>
<reference evidence="16 17" key="1">
    <citation type="journal article" date="2014" name="Int. J. Syst. Evol. Microbiol.">
        <title>Description of Galbitalea soli gen. nov., sp. nov., and Frondihabitans sucicola sp. nov.</title>
        <authorList>
            <person name="Kim S.J."/>
            <person name="Lim J.M."/>
            <person name="Ahn J.H."/>
            <person name="Weon H.Y."/>
            <person name="Hamada M."/>
            <person name="Suzuki K."/>
            <person name="Ahn T.Y."/>
            <person name="Kwon S.W."/>
        </authorList>
    </citation>
    <scope>NUCLEOTIDE SEQUENCE [LARGE SCALE GENOMIC DNA]</scope>
    <source>
        <strain evidence="16 17">NBRC 108727</strain>
    </source>
</reference>
<keyword evidence="7 14" id="KW-1133">Transmembrane helix</keyword>
<dbReference type="PANTHER" id="PTHR21248:SF22">
    <property type="entry name" value="PHOSPHOLIPASE D"/>
    <property type="match status" value="1"/>
</dbReference>
<dbReference type="GO" id="GO:0032049">
    <property type="term" value="P:cardiolipin biosynthetic process"/>
    <property type="evidence" value="ECO:0007669"/>
    <property type="project" value="UniProtKB-UniRule"/>
</dbReference>
<dbReference type="PANTHER" id="PTHR21248">
    <property type="entry name" value="CARDIOLIPIN SYNTHASE"/>
    <property type="match status" value="1"/>
</dbReference>
<keyword evidence="9 14" id="KW-0472">Membrane</keyword>
<evidence type="ECO:0000256" key="1">
    <source>
        <dbReference type="ARBA" id="ARBA00004651"/>
    </source>
</evidence>
<dbReference type="InterPro" id="IPR022924">
    <property type="entry name" value="Cardiolipin_synthase"/>
</dbReference>
<dbReference type="Proteomes" id="UP000479756">
    <property type="component" value="Unassembled WGS sequence"/>
</dbReference>
<keyword evidence="17" id="KW-1185">Reference proteome</keyword>
<evidence type="ECO:0000256" key="12">
    <source>
        <dbReference type="NCBIfam" id="TIGR04265"/>
    </source>
</evidence>
<dbReference type="InterPro" id="IPR025202">
    <property type="entry name" value="PLD-like_dom"/>
</dbReference>
<evidence type="ECO:0000256" key="10">
    <source>
        <dbReference type="ARBA" id="ARBA00023209"/>
    </source>
</evidence>
<comment type="caution">
    <text evidence="16">The sequence shown here is derived from an EMBL/GenBank/DDBJ whole genome shotgun (WGS) entry which is preliminary data.</text>
</comment>
<name>A0A7C9PMR3_9MICO</name>
<feature type="transmembrane region" description="Helical" evidence="14">
    <location>
        <begin position="12"/>
        <end position="31"/>
    </location>
</feature>
<dbReference type="EMBL" id="JAAGWZ010000002">
    <property type="protein sequence ID" value="NEM90928.1"/>
    <property type="molecule type" value="Genomic_DNA"/>
</dbReference>
<evidence type="ECO:0000256" key="4">
    <source>
        <dbReference type="ARBA" id="ARBA00022679"/>
    </source>
</evidence>
<dbReference type="CDD" id="cd09158">
    <property type="entry name" value="PLDc_EcCLS_like_2"/>
    <property type="match status" value="1"/>
</dbReference>
<dbReference type="PROSITE" id="PS50035">
    <property type="entry name" value="PLD"/>
    <property type="match status" value="2"/>
</dbReference>
<evidence type="ECO:0000259" key="15">
    <source>
        <dbReference type="PROSITE" id="PS50035"/>
    </source>
</evidence>
<feature type="domain" description="PLD phosphodiesterase" evidence="15">
    <location>
        <begin position="219"/>
        <end position="246"/>
    </location>
</feature>
<dbReference type="AlphaFoldDB" id="A0A7C9PMR3"/>
<feature type="region of interest" description="Disordered" evidence="13">
    <location>
        <begin position="70"/>
        <end position="90"/>
    </location>
</feature>
<protein>
    <recommendedName>
        <fullName evidence="12">Cardiolipin synthase</fullName>
        <ecNumber evidence="12">2.7.8.-</ecNumber>
    </recommendedName>
</protein>
<evidence type="ECO:0000313" key="17">
    <source>
        <dbReference type="Proteomes" id="UP000479756"/>
    </source>
</evidence>
<keyword evidence="5 14" id="KW-0812">Transmembrane</keyword>
<keyword evidence="3" id="KW-0444">Lipid biosynthesis</keyword>
<dbReference type="GO" id="GO:0008808">
    <property type="term" value="F:cardiolipin synthase activity"/>
    <property type="evidence" value="ECO:0007669"/>
    <property type="project" value="UniProtKB-UniRule"/>
</dbReference>
<dbReference type="InterPro" id="IPR001736">
    <property type="entry name" value="PLipase_D/transphosphatidylase"/>
</dbReference>
<evidence type="ECO:0000256" key="7">
    <source>
        <dbReference type="ARBA" id="ARBA00022989"/>
    </source>
</evidence>
<evidence type="ECO:0000256" key="13">
    <source>
        <dbReference type="SAM" id="MobiDB-lite"/>
    </source>
</evidence>
<gene>
    <name evidence="16" type="primary">cls</name>
    <name evidence="16" type="ORF">G3T37_06115</name>
</gene>
<feature type="transmembrane region" description="Helical" evidence="14">
    <location>
        <begin position="38"/>
        <end position="59"/>
    </location>
</feature>
<evidence type="ECO:0000256" key="3">
    <source>
        <dbReference type="ARBA" id="ARBA00022516"/>
    </source>
</evidence>
<dbReference type="Pfam" id="PF13091">
    <property type="entry name" value="PLDc_2"/>
    <property type="match status" value="2"/>
</dbReference>
<keyword evidence="10" id="KW-0594">Phospholipid biosynthesis</keyword>
<feature type="domain" description="PLD phosphodiesterase" evidence="15">
    <location>
        <begin position="401"/>
        <end position="428"/>
    </location>
</feature>
<evidence type="ECO:0000313" key="16">
    <source>
        <dbReference type="EMBL" id="NEM90928.1"/>
    </source>
</evidence>
<dbReference type="SMART" id="SM00155">
    <property type="entry name" value="PLDc"/>
    <property type="match status" value="2"/>
</dbReference>
<dbReference type="InterPro" id="IPR027379">
    <property type="entry name" value="CLS_N"/>
</dbReference>
<proteinExistence type="predicted"/>
<feature type="compositionally biased region" description="Basic and acidic residues" evidence="13">
    <location>
        <begin position="70"/>
        <end position="87"/>
    </location>
</feature>
<dbReference type="Pfam" id="PF13396">
    <property type="entry name" value="PLDc_N"/>
    <property type="match status" value="1"/>
</dbReference>
<keyword evidence="8" id="KW-0443">Lipid metabolism</keyword>
<dbReference type="SUPFAM" id="SSF56024">
    <property type="entry name" value="Phospholipase D/nuclease"/>
    <property type="match status" value="2"/>
</dbReference>
<dbReference type="RefSeq" id="WP_163472631.1">
    <property type="nucleotide sequence ID" value="NZ_JAAGWZ010000002.1"/>
</dbReference>
<dbReference type="EC" id="2.7.8.-" evidence="12"/>
<dbReference type="GO" id="GO:0005886">
    <property type="term" value="C:plasma membrane"/>
    <property type="evidence" value="ECO:0007669"/>
    <property type="project" value="UniProtKB-SubCell"/>
</dbReference>
<sequence>MSFTLPPGTPTAIAILFYVVIFVVAVAITPAGRRPSSALAWILVMLVLPLVGFALFALIGSPKLPAARREKQRSVDDRIEEHTREVPDFEGGPEAPDWLPAIAKLNRQSGGLPMIDGNRARLLPHFDEQLEAIIRAVDSAVVTVQVEFYIFALDETTRPFFAALERAVQRDVDVRVLLDHIGSRAYPGFRPALAEFTRIGVKWELMLPVLPLRGKYQRPDLRNHRKILVVDGRLAFVGSLNLIDPSYEKRGNIRRGLRWRDLLVELRGPIVNEVRAVFSTDWYSETDEIPPFRQLDATTDDGNPATMLAQIVPSGPGFEFENNLALFTSLLYAAERRVSITSPYFVPEESLLAAIVTAARRGVDIELFVGEIGDQFFVFHAQHSYYQDLLEAGVRIYEYREPIILHAKHISVDDHVSAVGSSNMDIRSFQLDLELMVLVSDREFTDSLRRVEDEYRAESTELTLDDWNRRGRGHRFVDNVARLSSAVQ</sequence>
<organism evidence="16 17">
    <name type="scientific">Galbitalea soli</name>
    <dbReference type="NCBI Taxonomy" id="1268042"/>
    <lineage>
        <taxon>Bacteria</taxon>
        <taxon>Bacillati</taxon>
        <taxon>Actinomycetota</taxon>
        <taxon>Actinomycetes</taxon>
        <taxon>Micrococcales</taxon>
        <taxon>Microbacteriaceae</taxon>
        <taxon>Galbitalea</taxon>
    </lineage>
</organism>
<evidence type="ECO:0000256" key="11">
    <source>
        <dbReference type="ARBA" id="ARBA00023264"/>
    </source>
</evidence>
<evidence type="ECO:0000256" key="5">
    <source>
        <dbReference type="ARBA" id="ARBA00022692"/>
    </source>
</evidence>
<evidence type="ECO:0000256" key="8">
    <source>
        <dbReference type="ARBA" id="ARBA00023098"/>
    </source>
</evidence>
<evidence type="ECO:0000256" key="2">
    <source>
        <dbReference type="ARBA" id="ARBA00022475"/>
    </source>
</evidence>
<keyword evidence="11" id="KW-1208">Phospholipid metabolism</keyword>